<keyword evidence="2 3" id="KW-0802">TPR repeat</keyword>
<dbReference type="PROSITE" id="PS50005">
    <property type="entry name" value="TPR"/>
    <property type="match status" value="1"/>
</dbReference>
<organism evidence="8">
    <name type="scientific">Guillardia theta (strain CCMP2712)</name>
    <name type="common">Cryptophyte</name>
    <dbReference type="NCBI Taxonomy" id="905079"/>
    <lineage>
        <taxon>Eukaryota</taxon>
        <taxon>Cryptophyceae</taxon>
        <taxon>Pyrenomonadales</taxon>
        <taxon>Geminigeraceae</taxon>
        <taxon>Guillardia</taxon>
    </lineage>
</organism>
<dbReference type="Proteomes" id="UP000011087">
    <property type="component" value="Unassembled WGS sequence"/>
</dbReference>
<reference evidence="10" key="2">
    <citation type="submission" date="2012-11" db="EMBL/GenBank/DDBJ databases">
        <authorList>
            <person name="Kuo A."/>
            <person name="Curtis B.A."/>
            <person name="Tanifuji G."/>
            <person name="Burki F."/>
            <person name="Gruber A."/>
            <person name="Irimia M."/>
            <person name="Maruyama S."/>
            <person name="Arias M.C."/>
            <person name="Ball S.G."/>
            <person name="Gile G.H."/>
            <person name="Hirakawa Y."/>
            <person name="Hopkins J.F."/>
            <person name="Rensing S.A."/>
            <person name="Schmutz J."/>
            <person name="Symeonidi A."/>
            <person name="Elias M."/>
            <person name="Eveleigh R.J."/>
            <person name="Herman E.K."/>
            <person name="Klute M.J."/>
            <person name="Nakayama T."/>
            <person name="Obornik M."/>
            <person name="Reyes-Prieto A."/>
            <person name="Armbrust E.V."/>
            <person name="Aves S.J."/>
            <person name="Beiko R.G."/>
            <person name="Coutinho P."/>
            <person name="Dacks J.B."/>
            <person name="Durnford D.G."/>
            <person name="Fast N.M."/>
            <person name="Green B.R."/>
            <person name="Grisdale C."/>
            <person name="Hempe F."/>
            <person name="Henrissat B."/>
            <person name="Hoppner M.P."/>
            <person name="Ishida K.-I."/>
            <person name="Kim E."/>
            <person name="Koreny L."/>
            <person name="Kroth P.G."/>
            <person name="Liu Y."/>
            <person name="Malik S.-B."/>
            <person name="Maier U.G."/>
            <person name="McRose D."/>
            <person name="Mock T."/>
            <person name="Neilson J.A."/>
            <person name="Onodera N.T."/>
            <person name="Poole A.M."/>
            <person name="Pritham E.J."/>
            <person name="Richards T.A."/>
            <person name="Rocap G."/>
            <person name="Roy S.W."/>
            <person name="Sarai C."/>
            <person name="Schaack S."/>
            <person name="Shirato S."/>
            <person name="Slamovits C.H."/>
            <person name="Spencer D.F."/>
            <person name="Suzuki S."/>
            <person name="Worden A.Z."/>
            <person name="Zauner S."/>
            <person name="Barry K."/>
            <person name="Bell C."/>
            <person name="Bharti A.K."/>
            <person name="Crow J.A."/>
            <person name="Grimwood J."/>
            <person name="Kramer R."/>
            <person name="Lindquist E."/>
            <person name="Lucas S."/>
            <person name="Salamov A."/>
            <person name="McFadden G.I."/>
            <person name="Lane C.E."/>
            <person name="Keeling P.J."/>
            <person name="Gray M.W."/>
            <person name="Grigoriev I.V."/>
            <person name="Archibald J.M."/>
        </authorList>
    </citation>
    <scope>NUCLEOTIDE SEQUENCE</scope>
    <source>
        <strain evidence="10">CCMP2712</strain>
    </source>
</reference>
<dbReference type="PANTHER" id="PTHR45188:SF2">
    <property type="entry name" value="DNAJ HOMOLOG SUBFAMILY C MEMBER 7"/>
    <property type="match status" value="1"/>
</dbReference>
<dbReference type="AlphaFoldDB" id="L1JK12"/>
<dbReference type="PROSITE" id="PS50076">
    <property type="entry name" value="DNAJ_2"/>
    <property type="match status" value="1"/>
</dbReference>
<protein>
    <recommendedName>
        <fullName evidence="7">J domain-containing protein</fullName>
    </recommendedName>
</protein>
<dbReference type="EnsemblProtists" id="EKX48811">
    <property type="protein sequence ID" value="EKX48811"/>
    <property type="gene ID" value="GUITHDRAFT_136477"/>
</dbReference>
<dbReference type="GeneID" id="17305344"/>
<name>L1JK12_GUITC</name>
<feature type="signal peptide" evidence="6">
    <location>
        <begin position="1"/>
        <end position="24"/>
    </location>
</feature>
<dbReference type="EMBL" id="JH992984">
    <property type="protein sequence ID" value="EKX48811.1"/>
    <property type="molecule type" value="Genomic_DNA"/>
</dbReference>
<feature type="region of interest" description="Disordered" evidence="5">
    <location>
        <begin position="181"/>
        <end position="201"/>
    </location>
</feature>
<evidence type="ECO:0000256" key="3">
    <source>
        <dbReference type="PROSITE-ProRule" id="PRU00339"/>
    </source>
</evidence>
<dbReference type="PANTHER" id="PTHR45188">
    <property type="entry name" value="DNAJ PROTEIN P58IPK HOMOLOG"/>
    <property type="match status" value="1"/>
</dbReference>
<dbReference type="InterPro" id="IPR019734">
    <property type="entry name" value="TPR_rpt"/>
</dbReference>
<keyword evidence="6" id="KW-0732">Signal</keyword>
<dbReference type="Gene3D" id="1.10.287.110">
    <property type="entry name" value="DnaJ domain"/>
    <property type="match status" value="1"/>
</dbReference>
<feature type="chain" id="PRO_5008771560" description="J domain-containing protein" evidence="6">
    <location>
        <begin position="25"/>
        <end position="674"/>
    </location>
</feature>
<feature type="coiled-coil region" evidence="4">
    <location>
        <begin position="464"/>
        <end position="494"/>
    </location>
</feature>
<evidence type="ECO:0000313" key="10">
    <source>
        <dbReference type="Proteomes" id="UP000011087"/>
    </source>
</evidence>
<dbReference type="SUPFAM" id="SSF46565">
    <property type="entry name" value="Chaperone J-domain"/>
    <property type="match status" value="1"/>
</dbReference>
<evidence type="ECO:0000256" key="5">
    <source>
        <dbReference type="SAM" id="MobiDB-lite"/>
    </source>
</evidence>
<sequence length="674" mass="75458">MPRNLATSSLSCLLLLCWLLHAQADEGVKGAEGDYVTTITLVATHAGKDGAEVKKDILIGVRRGEDAAAAAARACYENGILPTDQVLNVLSYIKNALEGKEHQPEVELLRTAGAYMKRAAELSANDQYIEAAADLVRAIDRNGLDPTVRSKISQLLQDAFKDQKAFDEQLEKERKIADELEKREKAEREAEEESARRKAMDETDWSNFKEELLKLLNSSGSRGEEEEEEVLASVSFHLEGKGSDGNKVSEDIAVSLQASQDVSEVAFQFCSSKGLHSHAEVLKVKRELISQASKKGYKSRTDLDVEALKDAAKRLEKGGSFLQAGTAYSKIVHAMEGSGDEGQVYKTSLERMLQVHQKVHLAYSSFIDGKYEDALKLVDEILPFGQNSTMLLVKAKSHQLLGQWADVTRTAGQLLQEAELRGAWKRGQHRMMAVTLGSHAALELGDGERALKFYQAVLRNDPDQQEISKQYKSLKQLLKLLKESDEKIQKSQNHKALDVLSHSLSVMKGMDATLCRVYAELKRYEEALLACDQCVQRRSMPVAGLFVDPAKLAEALKLRAQAHVQDHNYDEAVRDYRKVQELTPGRDDVSDKLNEALRMQNMWKTNRDHKLVLELPVNLHMLPVEKQCVWIKKQHKLLARKWHPDKAKGDKNRATRKMHEVSEAKEALSQSLGC</sequence>
<dbReference type="SMART" id="SM00028">
    <property type="entry name" value="TPR"/>
    <property type="match status" value="3"/>
</dbReference>
<accession>L1JK12</accession>
<dbReference type="RefSeq" id="XP_005835791.1">
    <property type="nucleotide sequence ID" value="XM_005835734.1"/>
</dbReference>
<evidence type="ECO:0000313" key="8">
    <source>
        <dbReference type="EMBL" id="EKX48811.1"/>
    </source>
</evidence>
<evidence type="ECO:0000256" key="4">
    <source>
        <dbReference type="SAM" id="Coils"/>
    </source>
</evidence>
<dbReference type="SUPFAM" id="SSF48452">
    <property type="entry name" value="TPR-like"/>
    <property type="match status" value="2"/>
</dbReference>
<keyword evidence="4" id="KW-0175">Coiled coil</keyword>
<proteinExistence type="predicted"/>
<evidence type="ECO:0000313" key="9">
    <source>
        <dbReference type="EnsemblProtists" id="EKX48811"/>
    </source>
</evidence>
<dbReference type="Pfam" id="PF00226">
    <property type="entry name" value="DnaJ"/>
    <property type="match status" value="1"/>
</dbReference>
<dbReference type="PaxDb" id="55529-EKX48811"/>
<keyword evidence="10" id="KW-1185">Reference proteome</keyword>
<evidence type="ECO:0000256" key="2">
    <source>
        <dbReference type="ARBA" id="ARBA00022803"/>
    </source>
</evidence>
<evidence type="ECO:0000256" key="1">
    <source>
        <dbReference type="ARBA" id="ARBA00022737"/>
    </source>
</evidence>
<dbReference type="InterPro" id="IPR036869">
    <property type="entry name" value="J_dom_sf"/>
</dbReference>
<dbReference type="SMART" id="SM00271">
    <property type="entry name" value="DnaJ"/>
    <property type="match status" value="1"/>
</dbReference>
<gene>
    <name evidence="8" type="ORF">GUITHDRAFT_136477</name>
</gene>
<dbReference type="KEGG" id="gtt:GUITHDRAFT_136477"/>
<keyword evidence="1" id="KW-0677">Repeat</keyword>
<dbReference type="eggNOG" id="KOG0624">
    <property type="taxonomic scope" value="Eukaryota"/>
</dbReference>
<dbReference type="InterPro" id="IPR011990">
    <property type="entry name" value="TPR-like_helical_dom_sf"/>
</dbReference>
<feature type="repeat" description="TPR" evidence="3">
    <location>
        <begin position="553"/>
        <end position="586"/>
    </location>
</feature>
<evidence type="ECO:0000256" key="6">
    <source>
        <dbReference type="SAM" id="SignalP"/>
    </source>
</evidence>
<reference evidence="9" key="3">
    <citation type="submission" date="2015-06" db="UniProtKB">
        <authorList>
            <consortium name="EnsemblProtists"/>
        </authorList>
    </citation>
    <scope>IDENTIFICATION</scope>
</reference>
<dbReference type="Gene3D" id="1.25.40.10">
    <property type="entry name" value="Tetratricopeptide repeat domain"/>
    <property type="match status" value="1"/>
</dbReference>
<dbReference type="CDD" id="cd06257">
    <property type="entry name" value="DnaJ"/>
    <property type="match status" value="1"/>
</dbReference>
<dbReference type="OrthoDB" id="10250354at2759"/>
<reference evidence="8 10" key="1">
    <citation type="journal article" date="2012" name="Nature">
        <title>Algal genomes reveal evolutionary mosaicism and the fate of nucleomorphs.</title>
        <authorList>
            <consortium name="DOE Joint Genome Institute"/>
            <person name="Curtis B.A."/>
            <person name="Tanifuji G."/>
            <person name="Burki F."/>
            <person name="Gruber A."/>
            <person name="Irimia M."/>
            <person name="Maruyama S."/>
            <person name="Arias M.C."/>
            <person name="Ball S.G."/>
            <person name="Gile G.H."/>
            <person name="Hirakawa Y."/>
            <person name="Hopkins J.F."/>
            <person name="Kuo A."/>
            <person name="Rensing S.A."/>
            <person name="Schmutz J."/>
            <person name="Symeonidi A."/>
            <person name="Elias M."/>
            <person name="Eveleigh R.J."/>
            <person name="Herman E.K."/>
            <person name="Klute M.J."/>
            <person name="Nakayama T."/>
            <person name="Obornik M."/>
            <person name="Reyes-Prieto A."/>
            <person name="Armbrust E.V."/>
            <person name="Aves S.J."/>
            <person name="Beiko R.G."/>
            <person name="Coutinho P."/>
            <person name="Dacks J.B."/>
            <person name="Durnford D.G."/>
            <person name="Fast N.M."/>
            <person name="Green B.R."/>
            <person name="Grisdale C.J."/>
            <person name="Hempel F."/>
            <person name="Henrissat B."/>
            <person name="Hoppner M.P."/>
            <person name="Ishida K."/>
            <person name="Kim E."/>
            <person name="Koreny L."/>
            <person name="Kroth P.G."/>
            <person name="Liu Y."/>
            <person name="Malik S.B."/>
            <person name="Maier U.G."/>
            <person name="McRose D."/>
            <person name="Mock T."/>
            <person name="Neilson J.A."/>
            <person name="Onodera N.T."/>
            <person name="Poole A.M."/>
            <person name="Pritham E.J."/>
            <person name="Richards T.A."/>
            <person name="Rocap G."/>
            <person name="Roy S.W."/>
            <person name="Sarai C."/>
            <person name="Schaack S."/>
            <person name="Shirato S."/>
            <person name="Slamovits C.H."/>
            <person name="Spencer D.F."/>
            <person name="Suzuki S."/>
            <person name="Worden A.Z."/>
            <person name="Zauner S."/>
            <person name="Barry K."/>
            <person name="Bell C."/>
            <person name="Bharti A.K."/>
            <person name="Crow J.A."/>
            <person name="Grimwood J."/>
            <person name="Kramer R."/>
            <person name="Lindquist E."/>
            <person name="Lucas S."/>
            <person name="Salamov A."/>
            <person name="McFadden G.I."/>
            <person name="Lane C.E."/>
            <person name="Keeling P.J."/>
            <person name="Gray M.W."/>
            <person name="Grigoriev I.V."/>
            <person name="Archibald J.M."/>
        </authorList>
    </citation>
    <scope>NUCLEOTIDE SEQUENCE</scope>
    <source>
        <strain evidence="8 10">CCMP2712</strain>
    </source>
</reference>
<dbReference type="HOGENOM" id="CLU_407972_0_0_1"/>
<feature type="domain" description="J" evidence="7">
    <location>
        <begin position="608"/>
        <end position="673"/>
    </location>
</feature>
<evidence type="ECO:0000259" key="7">
    <source>
        <dbReference type="PROSITE" id="PS50076"/>
    </source>
</evidence>
<dbReference type="STRING" id="905079.L1JK12"/>
<dbReference type="InterPro" id="IPR001623">
    <property type="entry name" value="DnaJ_domain"/>
</dbReference>